<reference evidence="2 3" key="1">
    <citation type="journal article" date="2023" name="Environ Microbiome">
        <title>A coral-associated actinobacterium mitigates coral bleaching under heat stress.</title>
        <authorList>
            <person name="Li J."/>
            <person name="Zou Y."/>
            <person name="Li Q."/>
            <person name="Zhang J."/>
            <person name="Bourne D.G."/>
            <person name="Lyu Y."/>
            <person name="Liu C."/>
            <person name="Zhang S."/>
        </authorList>
    </citation>
    <scope>NUCLEOTIDE SEQUENCE [LARGE SCALE GENOMIC DNA]</scope>
    <source>
        <strain evidence="2 3">SCSIO 13291</strain>
    </source>
</reference>
<name>A0ABZ3CAE9_9ACTN</name>
<dbReference type="SUPFAM" id="SSF56112">
    <property type="entry name" value="Protein kinase-like (PK-like)"/>
    <property type="match status" value="1"/>
</dbReference>
<dbReference type="InterPro" id="IPR002575">
    <property type="entry name" value="Aminoglycoside_PTrfase"/>
</dbReference>
<dbReference type="Pfam" id="PF01636">
    <property type="entry name" value="APH"/>
    <property type="match status" value="1"/>
</dbReference>
<proteinExistence type="predicted"/>
<feature type="domain" description="Aminoglycoside phosphotransferase" evidence="1">
    <location>
        <begin position="40"/>
        <end position="203"/>
    </location>
</feature>
<dbReference type="Proteomes" id="UP001434337">
    <property type="component" value="Chromosome"/>
</dbReference>
<accession>A0ABZ3CAE9</accession>
<protein>
    <submittedName>
        <fullName evidence="2">Phosphotransferase</fullName>
    </submittedName>
</protein>
<dbReference type="RefSeq" id="WP_232549346.1">
    <property type="nucleotide sequence ID" value="NZ_CP115965.1"/>
</dbReference>
<dbReference type="InterPro" id="IPR011009">
    <property type="entry name" value="Kinase-like_dom_sf"/>
</dbReference>
<gene>
    <name evidence="2" type="ORF">PCC79_00635</name>
</gene>
<evidence type="ECO:0000259" key="1">
    <source>
        <dbReference type="Pfam" id="PF01636"/>
    </source>
</evidence>
<evidence type="ECO:0000313" key="3">
    <source>
        <dbReference type="Proteomes" id="UP001434337"/>
    </source>
</evidence>
<dbReference type="EMBL" id="CP115965">
    <property type="protein sequence ID" value="WZW98747.1"/>
    <property type="molecule type" value="Genomic_DNA"/>
</dbReference>
<sequence length="259" mass="27517">MQTVVDDIVVTRHPLGTPHEALAARLAAAASDPLRTLYAAPLADHPITAPNGQLLTLAPRTEPLPMDEEPPWQEAGRLLAHLHRTPPPPGLPEHGGHSYLQVAVDAASGLHPGGATDILRELGASLLAQWPDPPRPSVVHGDWDLGNLGRLPGTTTWLLTGPETLGLGDPGWDLGRPAGLWAAGLLDDASWRALLRGYAEAGGVIPHEGEAWNALEHPARCAVFTATVREVGRSGASEPRTELADTLLEACVKMNGRRW</sequence>
<organism evidence="2 3">
    <name type="scientific">Propioniciclava soli</name>
    <dbReference type="NCBI Taxonomy" id="2775081"/>
    <lineage>
        <taxon>Bacteria</taxon>
        <taxon>Bacillati</taxon>
        <taxon>Actinomycetota</taxon>
        <taxon>Actinomycetes</taxon>
        <taxon>Propionibacteriales</taxon>
        <taxon>Propionibacteriaceae</taxon>
        <taxon>Propioniciclava</taxon>
    </lineage>
</organism>
<evidence type="ECO:0000313" key="2">
    <source>
        <dbReference type="EMBL" id="WZW98747.1"/>
    </source>
</evidence>
<dbReference type="Gene3D" id="3.90.1200.10">
    <property type="match status" value="1"/>
</dbReference>
<keyword evidence="3" id="KW-1185">Reference proteome</keyword>